<reference evidence="5 7" key="1">
    <citation type="submission" date="2016-10" db="EMBL/GenBank/DDBJ databases">
        <title>Genome sequence of Mycobacterium talmonii.</title>
        <authorList>
            <person name="Greninger A.L."/>
            <person name="Elliott B."/>
            <person name="Vasireddy S."/>
            <person name="Vasireddy R."/>
        </authorList>
    </citation>
    <scope>NUCLEOTIDE SEQUENCE [LARGE SCALE GENOMIC DNA]</scope>
    <source>
        <strain evidence="5">MO-5499</strain>
        <strain evidence="7">NE-TNMC-100812</strain>
    </source>
</reference>
<dbReference type="Proteomes" id="UP000179734">
    <property type="component" value="Unassembled WGS sequence"/>
</dbReference>
<accession>A0A1S1NJW7</accession>
<dbReference type="Proteomes" id="UP000238296">
    <property type="component" value="Unassembled WGS sequence"/>
</dbReference>
<dbReference type="Pfam" id="PF00561">
    <property type="entry name" value="Abhydrolase_1"/>
    <property type="match status" value="1"/>
</dbReference>
<evidence type="ECO:0000313" key="8">
    <source>
        <dbReference type="Proteomes" id="UP000238296"/>
    </source>
</evidence>
<evidence type="ECO:0000313" key="6">
    <source>
        <dbReference type="EMBL" id="PQM49193.1"/>
    </source>
</evidence>
<dbReference type="PANTHER" id="PTHR43391:SF12">
    <property type="entry name" value="OXIDOREDUCTASE EPHD-RELATED"/>
    <property type="match status" value="1"/>
</dbReference>
<proteinExistence type="inferred from homology"/>
<keyword evidence="3" id="KW-1133">Transmembrane helix</keyword>
<reference evidence="6" key="3">
    <citation type="submission" date="2018-01" db="EMBL/GenBank/DDBJ databases">
        <authorList>
            <person name="Gaut B.S."/>
            <person name="Morton B.R."/>
            <person name="Clegg M.T."/>
            <person name="Duvall M.R."/>
        </authorList>
    </citation>
    <scope>NUCLEOTIDE SEQUENCE</scope>
    <source>
        <strain evidence="6">ATCC BAA-2683</strain>
    </source>
</reference>
<keyword evidence="3" id="KW-0812">Transmembrane</keyword>
<dbReference type="EMBL" id="MLQM01000097">
    <property type="protein sequence ID" value="OHV01580.1"/>
    <property type="molecule type" value="Genomic_DNA"/>
</dbReference>
<keyword evidence="7" id="KW-1185">Reference proteome</keyword>
<dbReference type="EC" id="1.-.-.-" evidence="6"/>
<dbReference type="InterPro" id="IPR057326">
    <property type="entry name" value="KR_dom"/>
</dbReference>
<dbReference type="InterPro" id="IPR002347">
    <property type="entry name" value="SDR_fam"/>
</dbReference>
<dbReference type="Pfam" id="PF00106">
    <property type="entry name" value="adh_short"/>
    <property type="match status" value="1"/>
</dbReference>
<evidence type="ECO:0000313" key="5">
    <source>
        <dbReference type="EMBL" id="OHV01580.1"/>
    </source>
</evidence>
<keyword evidence="3" id="KW-0472">Membrane</keyword>
<dbReference type="SMART" id="SM00822">
    <property type="entry name" value="PKS_KR"/>
    <property type="match status" value="1"/>
</dbReference>
<evidence type="ECO:0000313" key="7">
    <source>
        <dbReference type="Proteomes" id="UP000179734"/>
    </source>
</evidence>
<evidence type="ECO:0000256" key="2">
    <source>
        <dbReference type="ARBA" id="ARBA00023002"/>
    </source>
</evidence>
<dbReference type="InterPro" id="IPR020904">
    <property type="entry name" value="Sc_DH/Rdtase_CS"/>
</dbReference>
<dbReference type="SUPFAM" id="SSF53474">
    <property type="entry name" value="alpha/beta-Hydrolases"/>
    <property type="match status" value="1"/>
</dbReference>
<dbReference type="EMBL" id="PPEA01000090">
    <property type="protein sequence ID" value="PQM49193.1"/>
    <property type="molecule type" value="Genomic_DNA"/>
</dbReference>
<dbReference type="GO" id="GO:0016491">
    <property type="term" value="F:oxidoreductase activity"/>
    <property type="evidence" value="ECO:0007669"/>
    <property type="project" value="UniProtKB-KW"/>
</dbReference>
<keyword evidence="2 6" id="KW-0560">Oxidoreductase</keyword>
<dbReference type="Gene3D" id="3.40.50.1820">
    <property type="entry name" value="alpha/beta hydrolase"/>
    <property type="match status" value="1"/>
</dbReference>
<dbReference type="InterPro" id="IPR000073">
    <property type="entry name" value="AB_hydrolase_1"/>
</dbReference>
<reference evidence="6 8" key="2">
    <citation type="journal article" date="2017" name="Int. J. Syst. Evol. Microbiol.">
        <title>Mycobacterium talmoniae sp. nov., a slowly growing mycobacterium isolated from human respiratory samples.</title>
        <authorList>
            <person name="Davidson R.M."/>
            <person name="DeGroote M.A."/>
            <person name="Marola J.L."/>
            <person name="Buss S."/>
            <person name="Jones V."/>
            <person name="McNeil M.R."/>
            <person name="Freifeld A.G."/>
            <person name="Elaine Epperson L."/>
            <person name="Hasan N.A."/>
            <person name="Jackson M."/>
            <person name="Iwen P.C."/>
            <person name="Salfinger M."/>
            <person name="Strong M."/>
        </authorList>
    </citation>
    <scope>NUCLEOTIDE SEQUENCE [LARGE SCALE GENOMIC DNA]</scope>
    <source>
        <strain evidence="6 8">ATCC BAA-2683</strain>
    </source>
</reference>
<dbReference type="InterPro" id="IPR029058">
    <property type="entry name" value="AB_hydrolase_fold"/>
</dbReference>
<comment type="similarity">
    <text evidence="1">Belongs to the short-chain dehydrogenases/reductases (SDR) family.</text>
</comment>
<dbReference type="NCBIfam" id="NF004514">
    <property type="entry name" value="PRK05855.1"/>
    <property type="match status" value="1"/>
</dbReference>
<sequence>MTTKTRECDTAADASAQTLRIVRNGDIEIAVYEQGNPDGPTVVLLHGWPDSHHMWDGVVPLLADRFHVVTVDNRGHGQSSNPRSYRDFALDALASDYLAVIDAVSPEAPVHVLAHDWGSVAMWEAVCDNVGQHRVASFTSVSGPNVAHLVMWARNRLRRPTPRNLALVLAQLGSLSYMFYLMLPVLPKATLRLFATEERWRKQLSRAEGAAVEQIFLGPTFNRDIGNGLRIYRATVLSLVSRLKKGQERFTQVPVQVIVGTRDPAVRQACYDDEPNWVPAVWRRVVKGGHWLAFSHPELLATATTELIDFVSGQPAPRGLRRAEMGKAHKAFEHQLVVITGAGSGIGRQTALAFAREGAEIVLSDVNLASAKETAALIAEAGGTAHAYQLNVADEAAVLAHADEVLTAHGVPDVLVNNAGIGQAGRFLATPAEDFKRVLDVNLYGVVHGCRAFASAMASRGLGGHIVNLSSMAAYSPAQGLSAYATSKSAVFMFSDCLRAELAGSGVGVSTICPGVVHTNIIRSSVVSGLPEQDAQRKLARVDRAYRLRRYGPDKVAKRIVKAVKNNQQVVPVTTEAHLQYRLNRLAPAVGRLGAKTMSLG</sequence>
<dbReference type="PANTHER" id="PTHR43391">
    <property type="entry name" value="RETINOL DEHYDROGENASE-RELATED"/>
    <property type="match status" value="1"/>
</dbReference>
<dbReference type="AlphaFoldDB" id="A0A1S1NJW7"/>
<evidence type="ECO:0000256" key="3">
    <source>
        <dbReference type="SAM" id="Phobius"/>
    </source>
</evidence>
<dbReference type="FunFam" id="3.40.50.720:FF:000084">
    <property type="entry name" value="Short-chain dehydrogenase reductase"/>
    <property type="match status" value="1"/>
</dbReference>
<gene>
    <name evidence="6" type="primary">ephD_2</name>
    <name evidence="5" type="ORF">BKN37_16855</name>
    <name evidence="6" type="ORF">C1Y40_00584</name>
</gene>
<dbReference type="InterPro" id="IPR036291">
    <property type="entry name" value="NAD(P)-bd_dom_sf"/>
</dbReference>
<evidence type="ECO:0000256" key="1">
    <source>
        <dbReference type="ARBA" id="ARBA00006484"/>
    </source>
</evidence>
<feature type="transmembrane region" description="Helical" evidence="3">
    <location>
        <begin position="164"/>
        <end position="183"/>
    </location>
</feature>
<evidence type="ECO:0000259" key="4">
    <source>
        <dbReference type="SMART" id="SM00822"/>
    </source>
</evidence>
<protein>
    <submittedName>
        <fullName evidence="6">Putative oxidoreductase EphD</fullName>
        <ecNumber evidence="6">1.-.-.-</ecNumber>
    </submittedName>
    <submittedName>
        <fullName evidence="5">Short chain dehydrogenase</fullName>
    </submittedName>
</protein>
<organism evidence="5 7">
    <name type="scientific">Mycobacterium talmoniae</name>
    <dbReference type="NCBI Taxonomy" id="1858794"/>
    <lineage>
        <taxon>Bacteria</taxon>
        <taxon>Bacillati</taxon>
        <taxon>Actinomycetota</taxon>
        <taxon>Actinomycetes</taxon>
        <taxon>Mycobacteriales</taxon>
        <taxon>Mycobacteriaceae</taxon>
        <taxon>Mycobacterium</taxon>
    </lineage>
</organism>
<dbReference type="PRINTS" id="PR00080">
    <property type="entry name" value="SDRFAMILY"/>
</dbReference>
<dbReference type="PROSITE" id="PS00061">
    <property type="entry name" value="ADH_SHORT"/>
    <property type="match status" value="1"/>
</dbReference>
<name>A0A1S1NJW7_9MYCO</name>
<dbReference type="SUPFAM" id="SSF51735">
    <property type="entry name" value="NAD(P)-binding Rossmann-fold domains"/>
    <property type="match status" value="1"/>
</dbReference>
<dbReference type="Gene3D" id="3.40.50.720">
    <property type="entry name" value="NAD(P)-binding Rossmann-like Domain"/>
    <property type="match status" value="1"/>
</dbReference>
<comment type="caution">
    <text evidence="5">The sequence shown here is derived from an EMBL/GenBank/DDBJ whole genome shotgun (WGS) entry which is preliminary data.</text>
</comment>
<dbReference type="CDD" id="cd05233">
    <property type="entry name" value="SDR_c"/>
    <property type="match status" value="1"/>
</dbReference>
<feature type="domain" description="Ketoreductase" evidence="4">
    <location>
        <begin position="335"/>
        <end position="519"/>
    </location>
</feature>
<dbReference type="PRINTS" id="PR00081">
    <property type="entry name" value="GDHRDH"/>
</dbReference>
<dbReference type="RefSeq" id="WP_071027902.1">
    <property type="nucleotide sequence ID" value="NZ_MLQM01000097.1"/>
</dbReference>